<protein>
    <recommendedName>
        <fullName evidence="3">DUF241 domain protein</fullName>
    </recommendedName>
</protein>
<dbReference type="PANTHER" id="PTHR33070">
    <property type="entry name" value="OS06G0725500 PROTEIN"/>
    <property type="match status" value="1"/>
</dbReference>
<accession>A0ABD1Q6H5</accession>
<comment type="caution">
    <text evidence="1">The sequence shown here is derived from an EMBL/GenBank/DDBJ whole genome shotgun (WGS) entry which is preliminary data.</text>
</comment>
<dbReference type="PANTHER" id="PTHR33070:SF49">
    <property type="entry name" value="OS06G0725500 PROTEIN"/>
    <property type="match status" value="1"/>
</dbReference>
<organism evidence="1 2">
    <name type="scientific">Abeliophyllum distichum</name>
    <dbReference type="NCBI Taxonomy" id="126358"/>
    <lineage>
        <taxon>Eukaryota</taxon>
        <taxon>Viridiplantae</taxon>
        <taxon>Streptophyta</taxon>
        <taxon>Embryophyta</taxon>
        <taxon>Tracheophyta</taxon>
        <taxon>Spermatophyta</taxon>
        <taxon>Magnoliopsida</taxon>
        <taxon>eudicotyledons</taxon>
        <taxon>Gunneridae</taxon>
        <taxon>Pentapetalae</taxon>
        <taxon>asterids</taxon>
        <taxon>lamiids</taxon>
        <taxon>Lamiales</taxon>
        <taxon>Oleaceae</taxon>
        <taxon>Forsythieae</taxon>
        <taxon>Abeliophyllum</taxon>
    </lineage>
</organism>
<name>A0ABD1Q6H5_9LAMI</name>
<sequence length="292" mass="33398">MVLVAGYRRSLSFPNHPNYSVKPGKTLHVRSTSLPCRTHPIISQLKDEINEVKSWCSKSDNPTSIWLCNGLNRLKIVHESLDDLLQLPQTQESVSDQLIEKLLEDFLRFVDVYGIFQMLVLTLKEEFMAAQVAVRRRDESKMSIHLKNLNKMAKDMSKLVSTVQSIGKYSIPDNEAEITDIIRDVIQVTVSVSMELFRRISTSFSLQKPSCMGLSFGKKAKKVKMDEAIEEFEQLNLEKLWSLKKKGDEEAKMVSKKLHQLEDCIVQIEGCGETTFRSLKNTRVSFLNLLTQ</sequence>
<gene>
    <name evidence="1" type="ORF">Adt_39935</name>
</gene>
<evidence type="ECO:0008006" key="3">
    <source>
        <dbReference type="Google" id="ProtNLM"/>
    </source>
</evidence>
<dbReference type="EMBL" id="JBFOLK010000012">
    <property type="protein sequence ID" value="KAL2471799.1"/>
    <property type="molecule type" value="Genomic_DNA"/>
</dbReference>
<keyword evidence="2" id="KW-1185">Reference proteome</keyword>
<reference evidence="2" key="1">
    <citation type="submission" date="2024-07" db="EMBL/GenBank/DDBJ databases">
        <title>Two chromosome-level genome assemblies of Korean endemic species Abeliophyllum distichum and Forsythia ovata (Oleaceae).</title>
        <authorList>
            <person name="Jang H."/>
        </authorList>
    </citation>
    <scope>NUCLEOTIDE SEQUENCE [LARGE SCALE GENOMIC DNA]</scope>
</reference>
<dbReference type="Proteomes" id="UP001604336">
    <property type="component" value="Unassembled WGS sequence"/>
</dbReference>
<dbReference type="AlphaFoldDB" id="A0ABD1Q6H5"/>
<dbReference type="Pfam" id="PF03087">
    <property type="entry name" value="BPS1"/>
    <property type="match status" value="1"/>
</dbReference>
<dbReference type="InterPro" id="IPR004320">
    <property type="entry name" value="BPS1_pln"/>
</dbReference>
<proteinExistence type="predicted"/>
<evidence type="ECO:0000313" key="1">
    <source>
        <dbReference type="EMBL" id="KAL2471799.1"/>
    </source>
</evidence>
<evidence type="ECO:0000313" key="2">
    <source>
        <dbReference type="Proteomes" id="UP001604336"/>
    </source>
</evidence>